<dbReference type="Proteomes" id="UP001287286">
    <property type="component" value="Unassembled WGS sequence"/>
</dbReference>
<evidence type="ECO:0000313" key="4">
    <source>
        <dbReference type="EMBL" id="KAK4077271.1"/>
    </source>
</evidence>
<dbReference type="InterPro" id="IPR019734">
    <property type="entry name" value="TPR_rpt"/>
</dbReference>
<keyword evidence="2" id="KW-0378">Hydrolase</keyword>
<dbReference type="InterPro" id="IPR002182">
    <property type="entry name" value="NB-ARC"/>
</dbReference>
<dbReference type="InterPro" id="IPR053137">
    <property type="entry name" value="NLR-like"/>
</dbReference>
<name>A0ABR0BH77_PURLI</name>
<dbReference type="PROSITE" id="PS51635">
    <property type="entry name" value="PNPLA"/>
    <property type="match status" value="1"/>
</dbReference>
<dbReference type="SMART" id="SM00028">
    <property type="entry name" value="TPR"/>
    <property type="match status" value="7"/>
</dbReference>
<evidence type="ECO:0000256" key="1">
    <source>
        <dbReference type="ARBA" id="ARBA00023098"/>
    </source>
</evidence>
<dbReference type="PANTHER" id="PTHR46082">
    <property type="entry name" value="ATP/GTP-BINDING PROTEIN-RELATED"/>
    <property type="match status" value="1"/>
</dbReference>
<accession>A0ABR0BH77</accession>
<dbReference type="Gene3D" id="3.40.50.300">
    <property type="entry name" value="P-loop containing nucleotide triphosphate hydrolases"/>
    <property type="match status" value="1"/>
</dbReference>
<dbReference type="Gene3D" id="1.25.40.10">
    <property type="entry name" value="Tetratricopeptide repeat domain"/>
    <property type="match status" value="2"/>
</dbReference>
<gene>
    <name evidence="4" type="ORF">Purlil1_12395</name>
</gene>
<dbReference type="InterPro" id="IPR027417">
    <property type="entry name" value="P-loop_NTPase"/>
</dbReference>
<keyword evidence="1 2" id="KW-0443">Lipid metabolism</keyword>
<feature type="active site" description="Proton acceptor" evidence="2">
    <location>
        <position position="217"/>
    </location>
</feature>
<keyword evidence="2" id="KW-0442">Lipid degradation</keyword>
<comment type="caution">
    <text evidence="2">Lacks conserved residue(s) required for the propagation of feature annotation.</text>
</comment>
<feature type="short sequence motif" description="GXSXG" evidence="2">
    <location>
        <begin position="58"/>
        <end position="62"/>
    </location>
</feature>
<dbReference type="SUPFAM" id="SSF48452">
    <property type="entry name" value="TPR-like"/>
    <property type="match status" value="3"/>
</dbReference>
<sequence length="1155" mass="128299">MMDPHATCNAVRILSLDGGGIRGLSSLLILEHLMERIREAEGLAEVPRPCDRFDMIGGTSTGGIIAIMLGRLRMTVGECICAYRKMAEMAFTPKRTTFLPASPSGAFSAKALEAAIRDTVKEFCPAAECVARRGAGHSTASTCTHGDAEFRSPSCTSTVVLAITKDNVDARPTLFTTYDTSTSLSGCTIWQVARATSAATTFFKPIRVGRDGIEFVDAGFGYNNPCEVLIEEAGRRFPGRDHMQVTSIGTGLGDVVSIGDTRISIINALKKMATTSRAVAARLDDRFGGDCRYVRFNVEKGLEDTTLSDWKKASTISAHTRNYLSDNKRRVDAFVHAFLRRDWQEERTEGGGTSVPESPPRKPCRYLPFQKNRKFVGRASVMETLKQKLFGDDDQTSHSVAIVGLGGVGKTQVALQMAYWALENKPEWHVFWVPALSMASFEQTCRTIVQMVGLDATNKEDAKELLKRYLDSDTSGRWFLIVDNIDDEEMVEGKEQGIRDFLPLTGKGRILFTTRVQEIAVGLAQAGVIDLSQMEEHEAIELLEKSLINRSLLDDNKAVAELLGILAHLPLAIAQAAAYLNVRKTSVAEYVRLLQNTERDMVELLETEFSDDTRYSPRQHKTVNAVASTWVVSFEQIRKDVDAAMLLRFMAHIESKAIPRSMLPAVGSEQRMTRAVGVLCGYSFLSVREDGWTYDMHRLVHLASRVWVSKQDVAGEQRRETLCHLRAIFSTDSWEERERWRLFLPHVLKAIKVDEEDRHWVEEDNDLGYWVGRCLQAEGRSREAVVVLERVVAVRETALAETHLHRLASQHELAGAYLADGRAKQAIALLERVVAVEETTLAETHPHRLASQHNLAGAYLADGRVKKAIELLERVVAVRETTLAETHPNRLASQHSLARAYLADGRVKQAIELLERVVAVEQITLAETHPDRLASRHALAGAYQADGRGKEAIVLLEHVVAVKETTLAETHPHRLASQHNLACTYLADGRVKKAIELLERVVAVRETTLAETHPDRLASQHSLAGAYQADGRVKEAIELLERVVAVQETTLAETHPDRLASQYSLAGAYQADGRVKEAIELLERVVAVHETTLAETHPDRLASQHNLATIYYGNGETKKAVALLEHVVNALKIVQCENNPQRIAAERWLDFLHSQ</sequence>
<dbReference type="Pfam" id="PF13374">
    <property type="entry name" value="TPR_10"/>
    <property type="match status" value="2"/>
</dbReference>
<reference evidence="4 5" key="1">
    <citation type="journal article" date="2024" name="Microbiol. Resour. Announc.">
        <title>Genome annotations for the ascomycete fungi Trichoderma harzianum, Trichoderma aggressivum, and Purpureocillium lilacinum.</title>
        <authorList>
            <person name="Beijen E.P.W."/>
            <person name="Ohm R.A."/>
        </authorList>
    </citation>
    <scope>NUCLEOTIDE SEQUENCE [LARGE SCALE GENOMIC DNA]</scope>
    <source>
        <strain evidence="4 5">CBS 150709</strain>
    </source>
</reference>
<dbReference type="InterPro" id="IPR011990">
    <property type="entry name" value="TPR-like_helical_dom_sf"/>
</dbReference>
<dbReference type="CDD" id="cd07216">
    <property type="entry name" value="Pat17_PNPLA8_PNPLA9_like3"/>
    <property type="match status" value="1"/>
</dbReference>
<feature type="short sequence motif" description="GXGXXG" evidence="2">
    <location>
        <begin position="18"/>
        <end position="23"/>
    </location>
</feature>
<proteinExistence type="predicted"/>
<protein>
    <recommendedName>
        <fullName evidence="3">PNPLA domain-containing protein</fullName>
    </recommendedName>
</protein>
<dbReference type="PANTHER" id="PTHR46082:SF6">
    <property type="entry name" value="AAA+ ATPASE DOMAIN-CONTAINING PROTEIN-RELATED"/>
    <property type="match status" value="1"/>
</dbReference>
<feature type="active site" description="Nucleophile" evidence="2">
    <location>
        <position position="60"/>
    </location>
</feature>
<evidence type="ECO:0000259" key="3">
    <source>
        <dbReference type="PROSITE" id="PS51635"/>
    </source>
</evidence>
<dbReference type="SUPFAM" id="SSF52151">
    <property type="entry name" value="FabD/lysophospholipase-like"/>
    <property type="match status" value="1"/>
</dbReference>
<dbReference type="EMBL" id="JAWRVI010000101">
    <property type="protein sequence ID" value="KAK4077271.1"/>
    <property type="molecule type" value="Genomic_DNA"/>
</dbReference>
<dbReference type="InterPro" id="IPR002641">
    <property type="entry name" value="PNPLA_dom"/>
</dbReference>
<dbReference type="Gene3D" id="3.40.1090.10">
    <property type="entry name" value="Cytosolic phospholipase A2 catalytic domain"/>
    <property type="match status" value="1"/>
</dbReference>
<feature type="domain" description="PNPLA" evidence="3">
    <location>
        <begin position="14"/>
        <end position="230"/>
    </location>
</feature>
<dbReference type="Pfam" id="PF00931">
    <property type="entry name" value="NB-ARC"/>
    <property type="match status" value="1"/>
</dbReference>
<comment type="caution">
    <text evidence="4">The sequence shown here is derived from an EMBL/GenBank/DDBJ whole genome shotgun (WGS) entry which is preliminary data.</text>
</comment>
<dbReference type="Pfam" id="PF13424">
    <property type="entry name" value="TPR_12"/>
    <property type="match status" value="3"/>
</dbReference>
<dbReference type="SUPFAM" id="SSF52540">
    <property type="entry name" value="P-loop containing nucleoside triphosphate hydrolases"/>
    <property type="match status" value="1"/>
</dbReference>
<dbReference type="InterPro" id="IPR016035">
    <property type="entry name" value="Acyl_Trfase/lysoPLipase"/>
</dbReference>
<evidence type="ECO:0000256" key="2">
    <source>
        <dbReference type="PROSITE-ProRule" id="PRU01161"/>
    </source>
</evidence>
<evidence type="ECO:0000313" key="5">
    <source>
        <dbReference type="Proteomes" id="UP001287286"/>
    </source>
</evidence>
<keyword evidence="5" id="KW-1185">Reference proteome</keyword>
<dbReference type="Pfam" id="PF01734">
    <property type="entry name" value="Patatin"/>
    <property type="match status" value="1"/>
</dbReference>
<organism evidence="4 5">
    <name type="scientific">Purpureocillium lilacinum</name>
    <name type="common">Paecilomyces lilacinus</name>
    <dbReference type="NCBI Taxonomy" id="33203"/>
    <lineage>
        <taxon>Eukaryota</taxon>
        <taxon>Fungi</taxon>
        <taxon>Dikarya</taxon>
        <taxon>Ascomycota</taxon>
        <taxon>Pezizomycotina</taxon>
        <taxon>Sordariomycetes</taxon>
        <taxon>Hypocreomycetidae</taxon>
        <taxon>Hypocreales</taxon>
        <taxon>Ophiocordycipitaceae</taxon>
        <taxon>Purpureocillium</taxon>
    </lineage>
</organism>